<dbReference type="FunFam" id="2.60.120.260:FF:000016">
    <property type="entry name" value="Contactin-associated protein-like 4 isoform 1"/>
    <property type="match status" value="4"/>
</dbReference>
<keyword evidence="1" id="KW-0245">EGF-like domain</keyword>
<dbReference type="AlphaFoldDB" id="A0A3M6UMS9"/>
<name>A0A3M6UMS9_POCDA</name>
<reference evidence="5 6" key="1">
    <citation type="journal article" date="2018" name="Sci. Rep.">
        <title>Comparative analysis of the Pocillopora damicornis genome highlights role of immune system in coral evolution.</title>
        <authorList>
            <person name="Cunning R."/>
            <person name="Bay R.A."/>
            <person name="Gillette P."/>
            <person name="Baker A.C."/>
            <person name="Traylor-Knowles N."/>
        </authorList>
    </citation>
    <scope>NUCLEOTIDE SEQUENCE [LARGE SCALE GENOMIC DNA]</scope>
    <source>
        <strain evidence="5">RSMAS</strain>
        <tissue evidence="5">Whole animal</tissue>
    </source>
</reference>
<evidence type="ECO:0000313" key="5">
    <source>
        <dbReference type="EMBL" id="RMX54909.1"/>
    </source>
</evidence>
<proteinExistence type="predicted"/>
<evidence type="ECO:0000259" key="4">
    <source>
        <dbReference type="PROSITE" id="PS50948"/>
    </source>
</evidence>
<protein>
    <recommendedName>
        <fullName evidence="7">EGF-like repeat and discoidin I-like domain-containing protein 3</fullName>
    </recommendedName>
</protein>
<evidence type="ECO:0000259" key="2">
    <source>
        <dbReference type="PROSITE" id="PS50022"/>
    </source>
</evidence>
<dbReference type="PROSITE" id="PS00022">
    <property type="entry name" value="EGF_1"/>
    <property type="match status" value="1"/>
</dbReference>
<dbReference type="PROSITE" id="PS50948">
    <property type="entry name" value="PAN"/>
    <property type="match status" value="1"/>
</dbReference>
<comment type="caution">
    <text evidence="5">The sequence shown here is derived from an EMBL/GenBank/DDBJ whole genome shotgun (WGS) entry which is preliminary data.</text>
</comment>
<dbReference type="InterPro" id="IPR003609">
    <property type="entry name" value="Pan_app"/>
</dbReference>
<dbReference type="InterPro" id="IPR008979">
    <property type="entry name" value="Galactose-bd-like_sf"/>
</dbReference>
<dbReference type="PROSITE" id="PS50026">
    <property type="entry name" value="EGF_3"/>
    <property type="match status" value="1"/>
</dbReference>
<dbReference type="EMBL" id="RCHS01001168">
    <property type="protein sequence ID" value="RMX54909.1"/>
    <property type="molecule type" value="Genomic_DNA"/>
</dbReference>
<dbReference type="InterPro" id="IPR000421">
    <property type="entry name" value="FA58C"/>
</dbReference>
<feature type="domain" description="F5/8 type C" evidence="2">
    <location>
        <begin position="632"/>
        <end position="786"/>
    </location>
</feature>
<dbReference type="Pfam" id="PF00008">
    <property type="entry name" value="EGF"/>
    <property type="match status" value="1"/>
</dbReference>
<feature type="domain" description="F5/8 type C" evidence="2">
    <location>
        <begin position="320"/>
        <end position="472"/>
    </location>
</feature>
<dbReference type="Proteomes" id="UP000275408">
    <property type="component" value="Unassembled WGS sequence"/>
</dbReference>
<feature type="disulfide bond" evidence="1">
    <location>
        <begin position="108"/>
        <end position="117"/>
    </location>
</feature>
<dbReference type="PROSITE" id="PS50022">
    <property type="entry name" value="FA58C_3"/>
    <property type="match status" value="5"/>
</dbReference>
<accession>A0A3M6UMS9</accession>
<dbReference type="Pfam" id="PF00024">
    <property type="entry name" value="PAN_1"/>
    <property type="match status" value="1"/>
</dbReference>
<feature type="domain" description="F5/8 type C" evidence="2">
    <location>
        <begin position="277"/>
        <end position="317"/>
    </location>
</feature>
<dbReference type="Gene3D" id="2.10.25.10">
    <property type="entry name" value="Laminin"/>
    <property type="match status" value="1"/>
</dbReference>
<dbReference type="SUPFAM" id="SSF49785">
    <property type="entry name" value="Galactose-binding domain-like"/>
    <property type="match status" value="5"/>
</dbReference>
<comment type="caution">
    <text evidence="1">Lacks conserved residue(s) required for the propagation of feature annotation.</text>
</comment>
<evidence type="ECO:0000313" key="6">
    <source>
        <dbReference type="Proteomes" id="UP000275408"/>
    </source>
</evidence>
<dbReference type="Gene3D" id="2.60.120.260">
    <property type="entry name" value="Galactose-binding domain-like"/>
    <property type="match status" value="5"/>
</dbReference>
<dbReference type="PANTHER" id="PTHR24543:SF325">
    <property type="entry name" value="F5_8 TYPE C DOMAIN-CONTAINING PROTEIN"/>
    <property type="match status" value="1"/>
</dbReference>
<sequence length="811" mass="91929">MVDGNALIGYVFANVSVAGVMDCYKACRPNCRCISFNFLTNTNQDNCQLNEENRHLKPDALKPMGGWMYYDMACASCYNKCCKDQPCLNGGTCRENCQETGKRFICDCPVKYTGQLCESDCNGALGMENGEITDAQISASSEYDIDHACVQGRLNFMGNHIKQGAWAASPSDVYPWLQIDLLKRNTRITRVATQGRHNHNQWVTKYSLLYANNDTGIFQYYKGQEQQNATKEFAGNTDSHTVVSHDLIPPITTRYIRFQIITWYAHASMRVEVFSGNSDRHSVVQHDLNPVIKQRYIRFRPLTWKGRIAMRVELYGCRDCFEALGMESNAISDVQITGSTEVNSNYAPTLGRLHLLPAVRGLSGAWAAAGGDTNPWLQIDLIKQNTKVTGIATQGRHDVSHWVTKYSLLYSNDSLAWLYYKEQGVKKDFTGNTDRLTVVPHDLNPPITTRVIRFQVLTWYSWYAMRVELYGCHDCMEALGMESYAITDSQIGASSEYNGIYPAVRGRLHLKTVPGWRGDAWAAHPGDSTPWLQIDLIKQRIKTVRVATQGRHDSPQWVTKYSLSYSNDTSNFLFYKEQGKSANKEFSGNTDQRTVVSHDLSPTITARYIRFLVLTWNAWPSMRVELYGCHDCRRALGMKSGEIANVQISASSELNRIHAAILGRLESRVVGDKRGSWVAPPEDRNPWLQIDLLRQDTKITLIATQGRYDAAQWVTKYSLLYSNNTSDFIYYKEQGQRNANKEFAGNTDSHTVVSHFLDPPVTARYVRFQALAWYRWAAMRVEVYGCHGNVINSAKLYLISITREEIVQLGT</sequence>
<dbReference type="CDD" id="cd00057">
    <property type="entry name" value="FA58C"/>
    <property type="match status" value="4"/>
</dbReference>
<dbReference type="OrthoDB" id="5979835at2759"/>
<feature type="domain" description="EGF-like" evidence="3">
    <location>
        <begin position="82"/>
        <end position="118"/>
    </location>
</feature>
<feature type="domain" description="F5/8 type C" evidence="2">
    <location>
        <begin position="121"/>
        <end position="276"/>
    </location>
</feature>
<dbReference type="CDD" id="cd00054">
    <property type="entry name" value="EGF_CA"/>
    <property type="match status" value="1"/>
</dbReference>
<dbReference type="SUPFAM" id="SSF57414">
    <property type="entry name" value="Hairpin loop containing domain-like"/>
    <property type="match status" value="1"/>
</dbReference>
<dbReference type="PROSITE" id="PS01286">
    <property type="entry name" value="FA58C_2"/>
    <property type="match status" value="1"/>
</dbReference>
<dbReference type="InterPro" id="IPR000742">
    <property type="entry name" value="EGF"/>
</dbReference>
<dbReference type="SMART" id="SM00231">
    <property type="entry name" value="FA58C"/>
    <property type="match status" value="4"/>
</dbReference>
<dbReference type="PANTHER" id="PTHR24543">
    <property type="entry name" value="MULTICOPPER OXIDASE-RELATED"/>
    <property type="match status" value="1"/>
</dbReference>
<evidence type="ECO:0000256" key="1">
    <source>
        <dbReference type="PROSITE-ProRule" id="PRU00076"/>
    </source>
</evidence>
<gene>
    <name evidence="5" type="ORF">pdam_00015076</name>
</gene>
<keyword evidence="6" id="KW-1185">Reference proteome</keyword>
<dbReference type="Pfam" id="PF00754">
    <property type="entry name" value="F5_F8_type_C"/>
    <property type="match status" value="4"/>
</dbReference>
<feature type="domain" description="F5/8 type C" evidence="2">
    <location>
        <begin position="475"/>
        <end position="629"/>
    </location>
</feature>
<evidence type="ECO:0008006" key="7">
    <source>
        <dbReference type="Google" id="ProtNLM"/>
    </source>
</evidence>
<feature type="domain" description="Apple" evidence="4">
    <location>
        <begin position="1"/>
        <end position="74"/>
    </location>
</feature>
<evidence type="ECO:0000259" key="3">
    <source>
        <dbReference type="PROSITE" id="PS50026"/>
    </source>
</evidence>
<keyword evidence="1" id="KW-1015">Disulfide bond</keyword>
<organism evidence="5 6">
    <name type="scientific">Pocillopora damicornis</name>
    <name type="common">Cauliflower coral</name>
    <name type="synonym">Millepora damicornis</name>
    <dbReference type="NCBI Taxonomy" id="46731"/>
    <lineage>
        <taxon>Eukaryota</taxon>
        <taxon>Metazoa</taxon>
        <taxon>Cnidaria</taxon>
        <taxon>Anthozoa</taxon>
        <taxon>Hexacorallia</taxon>
        <taxon>Scleractinia</taxon>
        <taxon>Astrocoeniina</taxon>
        <taxon>Pocilloporidae</taxon>
        <taxon>Pocillopora</taxon>
    </lineage>
</organism>